<evidence type="ECO:0000313" key="9">
    <source>
        <dbReference type="Proteomes" id="UP000256690"/>
    </source>
</evidence>
<evidence type="ECO:0000256" key="2">
    <source>
        <dbReference type="ARBA" id="ARBA00010617"/>
    </source>
</evidence>
<dbReference type="GO" id="GO:0020037">
    <property type="term" value="F:heme binding"/>
    <property type="evidence" value="ECO:0007669"/>
    <property type="project" value="InterPro"/>
</dbReference>
<gene>
    <name evidence="8" type="ORF">DSM5745_11252</name>
</gene>
<dbReference type="PANTHER" id="PTHR24305:SF232">
    <property type="entry name" value="P450, PUTATIVE (EUROFUNG)-RELATED"/>
    <property type="match status" value="1"/>
</dbReference>
<evidence type="ECO:0000256" key="7">
    <source>
        <dbReference type="PIRSR" id="PIRSR602403-1"/>
    </source>
</evidence>
<dbReference type="GO" id="GO:0005506">
    <property type="term" value="F:iron ion binding"/>
    <property type="evidence" value="ECO:0007669"/>
    <property type="project" value="InterPro"/>
</dbReference>
<dbReference type="OrthoDB" id="3934656at2759"/>
<dbReference type="GO" id="GO:0016705">
    <property type="term" value="F:oxidoreductase activity, acting on paired donors, with incorporation or reduction of molecular oxygen"/>
    <property type="evidence" value="ECO:0007669"/>
    <property type="project" value="InterPro"/>
</dbReference>
<evidence type="ECO:0008006" key="10">
    <source>
        <dbReference type="Google" id="ProtNLM"/>
    </source>
</evidence>
<keyword evidence="3 7" id="KW-0349">Heme</keyword>
<sequence length="498" mass="56437">MALVLSLDLATVLSIAALYLCSTLLLRRFWSPLSDIPGPFLASFTRLWHIIRIFAGDINTRSIEEHERHGPFVRIAHDEVSVCHPDAIRSVLLDPIPKAPWYKVLALPDSRFQTPMSTTDPKRRVELAKNVASAYTLSNVMKSETYINAMVELMLDRFDQFSETQELVEFDKWFNYLAFDIGGEVVFSQRFGFLESGTDIGGAIANNRSLNAYIVAAGYFQWLHNLTLGNPLLSKLNLLPNNHVFDTAMAALRRREANPDARNDMVEHWKRTMREHPDRMTIIDFQAAATGTIGAAADTVSAALQSFVYHMLRKPQHLDKLRAEIADERAQGRCNDPIVSFAHAKNMEYLQACIKESLRIFAPVPFGLARVAPKGGLKIGDRFFPEGTKLSVNPWVIHHCKELFGPDAKEYNPDRWLGDKAKAIDKYFMPFGQGYNSCPGRHLATIELSKTIATLVRDYDFRQQDPSQTWKYVAYFTAVPYGWPCYISKRTDGLRVAQ</sequence>
<evidence type="ECO:0000256" key="4">
    <source>
        <dbReference type="ARBA" id="ARBA00022723"/>
    </source>
</evidence>
<reference evidence="8 9" key="1">
    <citation type="journal article" date="2018" name="IMA Fungus">
        <title>IMA Genome-F 9: Draft genome sequence of Annulohypoxylon stygium, Aspergillus mulundensis, Berkeleyomyces basicola (syn. Thielaviopsis basicola), Ceratocystis smalleyi, two Cercospora beticola strains, Coleophoma cylindrospora, Fusarium fracticaudum, Phialophora cf. hyalina, and Morchella septimelata.</title>
        <authorList>
            <person name="Wingfield B.D."/>
            <person name="Bills G.F."/>
            <person name="Dong Y."/>
            <person name="Huang W."/>
            <person name="Nel W.J."/>
            <person name="Swalarsk-Parry B.S."/>
            <person name="Vaghefi N."/>
            <person name="Wilken P.M."/>
            <person name="An Z."/>
            <person name="de Beer Z.W."/>
            <person name="De Vos L."/>
            <person name="Chen L."/>
            <person name="Duong T.A."/>
            <person name="Gao Y."/>
            <person name="Hammerbacher A."/>
            <person name="Kikkert J.R."/>
            <person name="Li Y."/>
            <person name="Li H."/>
            <person name="Li K."/>
            <person name="Li Q."/>
            <person name="Liu X."/>
            <person name="Ma X."/>
            <person name="Naidoo K."/>
            <person name="Pethybridge S.J."/>
            <person name="Sun J."/>
            <person name="Steenkamp E.T."/>
            <person name="van der Nest M.A."/>
            <person name="van Wyk S."/>
            <person name="Wingfield M.J."/>
            <person name="Xiong C."/>
            <person name="Yue Q."/>
            <person name="Zhang X."/>
        </authorList>
    </citation>
    <scope>NUCLEOTIDE SEQUENCE [LARGE SCALE GENOMIC DNA]</scope>
    <source>
        <strain evidence="8 9">DSM 5745</strain>
    </source>
</reference>
<dbReference type="STRING" id="1810919.A0A3D8Q9W0"/>
<evidence type="ECO:0000256" key="3">
    <source>
        <dbReference type="ARBA" id="ARBA00022617"/>
    </source>
</evidence>
<dbReference type="Pfam" id="PF00067">
    <property type="entry name" value="p450"/>
    <property type="match status" value="1"/>
</dbReference>
<dbReference type="InterPro" id="IPR036396">
    <property type="entry name" value="Cyt_P450_sf"/>
</dbReference>
<dbReference type="CDD" id="cd11060">
    <property type="entry name" value="CYP57A1-like"/>
    <property type="match status" value="1"/>
</dbReference>
<organism evidence="8 9">
    <name type="scientific">Aspergillus mulundensis</name>
    <dbReference type="NCBI Taxonomy" id="1810919"/>
    <lineage>
        <taxon>Eukaryota</taxon>
        <taxon>Fungi</taxon>
        <taxon>Dikarya</taxon>
        <taxon>Ascomycota</taxon>
        <taxon>Pezizomycotina</taxon>
        <taxon>Eurotiomycetes</taxon>
        <taxon>Eurotiomycetidae</taxon>
        <taxon>Eurotiales</taxon>
        <taxon>Aspergillaceae</taxon>
        <taxon>Aspergillus</taxon>
        <taxon>Aspergillus subgen. Nidulantes</taxon>
    </lineage>
</organism>
<dbReference type="Gene3D" id="1.10.630.10">
    <property type="entry name" value="Cytochrome P450"/>
    <property type="match status" value="1"/>
</dbReference>
<evidence type="ECO:0000256" key="5">
    <source>
        <dbReference type="ARBA" id="ARBA00023002"/>
    </source>
</evidence>
<keyword evidence="4 7" id="KW-0479">Metal-binding</keyword>
<dbReference type="GO" id="GO:0044550">
    <property type="term" value="P:secondary metabolite biosynthetic process"/>
    <property type="evidence" value="ECO:0007669"/>
    <property type="project" value="UniProtKB-ARBA"/>
</dbReference>
<dbReference type="SUPFAM" id="SSF48264">
    <property type="entry name" value="Cytochrome P450"/>
    <property type="match status" value="1"/>
</dbReference>
<dbReference type="AlphaFoldDB" id="A0A3D8Q9W0"/>
<dbReference type="PANTHER" id="PTHR24305">
    <property type="entry name" value="CYTOCHROME P450"/>
    <property type="match status" value="1"/>
</dbReference>
<proteinExistence type="inferred from homology"/>
<comment type="similarity">
    <text evidence="2">Belongs to the cytochrome P450 family.</text>
</comment>
<evidence type="ECO:0000256" key="6">
    <source>
        <dbReference type="ARBA" id="ARBA00023004"/>
    </source>
</evidence>
<comment type="cofactor">
    <cofactor evidence="1 7">
        <name>heme</name>
        <dbReference type="ChEBI" id="CHEBI:30413"/>
    </cofactor>
</comment>
<evidence type="ECO:0000256" key="1">
    <source>
        <dbReference type="ARBA" id="ARBA00001971"/>
    </source>
</evidence>
<dbReference type="PRINTS" id="PR00385">
    <property type="entry name" value="P450"/>
</dbReference>
<keyword evidence="5" id="KW-0560">Oxidoreductase</keyword>
<keyword evidence="6 7" id="KW-0408">Iron</keyword>
<protein>
    <recommendedName>
        <fullName evidence="10">Cytochrome P450</fullName>
    </recommendedName>
</protein>
<evidence type="ECO:0000313" key="8">
    <source>
        <dbReference type="EMBL" id="RDW58561.1"/>
    </source>
</evidence>
<dbReference type="InterPro" id="IPR001128">
    <property type="entry name" value="Cyt_P450"/>
</dbReference>
<keyword evidence="9" id="KW-1185">Reference proteome</keyword>
<dbReference type="GeneID" id="38121622"/>
<dbReference type="RefSeq" id="XP_026598187.1">
    <property type="nucleotide sequence ID" value="XM_026753268.1"/>
</dbReference>
<dbReference type="InterPro" id="IPR050121">
    <property type="entry name" value="Cytochrome_P450_monoxygenase"/>
</dbReference>
<dbReference type="PRINTS" id="PR00465">
    <property type="entry name" value="EP450IV"/>
</dbReference>
<dbReference type="EMBL" id="PVWQ01000023">
    <property type="protein sequence ID" value="RDW58561.1"/>
    <property type="molecule type" value="Genomic_DNA"/>
</dbReference>
<comment type="caution">
    <text evidence="8">The sequence shown here is derived from an EMBL/GenBank/DDBJ whole genome shotgun (WGS) entry which is preliminary data.</text>
</comment>
<dbReference type="InterPro" id="IPR002403">
    <property type="entry name" value="Cyt_P450_E_grp-IV"/>
</dbReference>
<dbReference type="Proteomes" id="UP000256690">
    <property type="component" value="Unassembled WGS sequence"/>
</dbReference>
<accession>A0A3D8Q9W0</accession>
<name>A0A3D8Q9W0_9EURO</name>
<dbReference type="GO" id="GO:0004497">
    <property type="term" value="F:monooxygenase activity"/>
    <property type="evidence" value="ECO:0007669"/>
    <property type="project" value="InterPro"/>
</dbReference>
<feature type="binding site" description="axial binding residue" evidence="7">
    <location>
        <position position="438"/>
    </location>
    <ligand>
        <name>heme</name>
        <dbReference type="ChEBI" id="CHEBI:30413"/>
    </ligand>
    <ligandPart>
        <name>Fe</name>
        <dbReference type="ChEBI" id="CHEBI:18248"/>
    </ligandPart>
</feature>